<organism evidence="1 2">
    <name type="scientific">Fistulina hepatica ATCC 64428</name>
    <dbReference type="NCBI Taxonomy" id="1128425"/>
    <lineage>
        <taxon>Eukaryota</taxon>
        <taxon>Fungi</taxon>
        <taxon>Dikarya</taxon>
        <taxon>Basidiomycota</taxon>
        <taxon>Agaricomycotina</taxon>
        <taxon>Agaricomycetes</taxon>
        <taxon>Agaricomycetidae</taxon>
        <taxon>Agaricales</taxon>
        <taxon>Fistulinaceae</taxon>
        <taxon>Fistulina</taxon>
    </lineage>
</organism>
<dbReference type="Proteomes" id="UP000054144">
    <property type="component" value="Unassembled WGS sequence"/>
</dbReference>
<dbReference type="InterPro" id="IPR008926">
    <property type="entry name" value="RNR_R1-su_N"/>
</dbReference>
<accession>A0A0D7AB29</accession>
<evidence type="ECO:0000313" key="2">
    <source>
        <dbReference type="Proteomes" id="UP000054144"/>
    </source>
</evidence>
<evidence type="ECO:0000313" key="1">
    <source>
        <dbReference type="EMBL" id="KIY47151.1"/>
    </source>
</evidence>
<sequence length="302" mass="34002">MEEDRLIDDDDVVPSAQCPTLKFLVTPLSMRPRGELARPITTLLNTRDGRTFERLPRQVQIRILFATSGLSAQPLEIQVLLTVPELGDNQALVYHPEVVSGPQPPQTRVYTAPKRAARILDAFLHLPRWRSRHNRAIDDIQAQHLVLQRLQSSASLASLHKRRAYKKTLATNKPTNTSDSRARERAQDCAHAIASIRLGACYIKQHRSEPMCNLAAETAAYLTMKHPDHSTRALLSLIFTRRLPRVPLLLSSSSMIKPRPVAISPMISDGTYNVVMDNAAVLDSAVIYNRDFSYNYFGFKML</sequence>
<dbReference type="EMBL" id="KN882010">
    <property type="protein sequence ID" value="KIY47151.1"/>
    <property type="molecule type" value="Genomic_DNA"/>
</dbReference>
<proteinExistence type="predicted"/>
<protein>
    <submittedName>
        <fullName evidence="1">Uncharacterized protein</fullName>
    </submittedName>
</protein>
<dbReference type="OrthoDB" id="70161at2759"/>
<dbReference type="SUPFAM" id="SSF48168">
    <property type="entry name" value="R1 subunit of ribonucleotide reductase, N-terminal domain"/>
    <property type="match status" value="1"/>
</dbReference>
<name>A0A0D7AB29_9AGAR</name>
<keyword evidence="2" id="KW-1185">Reference proteome</keyword>
<reference evidence="1 2" key="1">
    <citation type="journal article" date="2015" name="Fungal Genet. Biol.">
        <title>Evolution of novel wood decay mechanisms in Agaricales revealed by the genome sequences of Fistulina hepatica and Cylindrobasidium torrendii.</title>
        <authorList>
            <person name="Floudas D."/>
            <person name="Held B.W."/>
            <person name="Riley R."/>
            <person name="Nagy L.G."/>
            <person name="Koehler G."/>
            <person name="Ransdell A.S."/>
            <person name="Younus H."/>
            <person name="Chow J."/>
            <person name="Chiniquy J."/>
            <person name="Lipzen A."/>
            <person name="Tritt A."/>
            <person name="Sun H."/>
            <person name="Haridas S."/>
            <person name="LaButti K."/>
            <person name="Ohm R.A."/>
            <person name="Kues U."/>
            <person name="Blanchette R.A."/>
            <person name="Grigoriev I.V."/>
            <person name="Minto R.E."/>
            <person name="Hibbett D.S."/>
        </authorList>
    </citation>
    <scope>NUCLEOTIDE SEQUENCE [LARGE SCALE GENOMIC DNA]</scope>
    <source>
        <strain evidence="1 2">ATCC 64428</strain>
    </source>
</reference>
<dbReference type="AlphaFoldDB" id="A0A0D7AB29"/>
<gene>
    <name evidence="1" type="ORF">FISHEDRAFT_74945</name>
</gene>